<feature type="region of interest" description="Disordered" evidence="2">
    <location>
        <begin position="1"/>
        <end position="284"/>
    </location>
</feature>
<evidence type="ECO:0008006" key="6">
    <source>
        <dbReference type="Google" id="ProtNLM"/>
    </source>
</evidence>
<feature type="compositionally biased region" description="Polar residues" evidence="2">
    <location>
        <begin position="50"/>
        <end position="63"/>
    </location>
</feature>
<protein>
    <recommendedName>
        <fullName evidence="6">SUN domain-containing protein</fullName>
    </recommendedName>
</protein>
<evidence type="ECO:0000256" key="2">
    <source>
        <dbReference type="SAM" id="MobiDB-lite"/>
    </source>
</evidence>
<feature type="transmembrane region" description="Helical" evidence="3">
    <location>
        <begin position="408"/>
        <end position="431"/>
    </location>
</feature>
<feature type="compositionally biased region" description="Basic and acidic residues" evidence="2">
    <location>
        <begin position="12"/>
        <end position="21"/>
    </location>
</feature>
<reference evidence="4 5" key="1">
    <citation type="journal article" date="2021" name="Elife">
        <title>Chloroplast acquisition without the gene transfer in kleptoplastic sea slugs, Plakobranchus ocellatus.</title>
        <authorList>
            <person name="Maeda T."/>
            <person name="Takahashi S."/>
            <person name="Yoshida T."/>
            <person name="Shimamura S."/>
            <person name="Takaki Y."/>
            <person name="Nagai Y."/>
            <person name="Toyoda A."/>
            <person name="Suzuki Y."/>
            <person name="Arimoto A."/>
            <person name="Ishii H."/>
            <person name="Satoh N."/>
            <person name="Nishiyama T."/>
            <person name="Hasebe M."/>
            <person name="Maruyama T."/>
            <person name="Minagawa J."/>
            <person name="Obokata J."/>
            <person name="Shigenobu S."/>
        </authorList>
    </citation>
    <scope>NUCLEOTIDE SEQUENCE [LARGE SCALE GENOMIC DNA]</scope>
</reference>
<comment type="caution">
    <text evidence="4">The sequence shown here is derived from an EMBL/GenBank/DDBJ whole genome shotgun (WGS) entry which is preliminary data.</text>
</comment>
<keyword evidence="3" id="KW-0812">Transmembrane</keyword>
<name>A0AAV4ATK8_9GAST</name>
<evidence type="ECO:0000313" key="4">
    <source>
        <dbReference type="EMBL" id="GFO11134.1"/>
    </source>
</evidence>
<evidence type="ECO:0000256" key="3">
    <source>
        <dbReference type="SAM" id="Phobius"/>
    </source>
</evidence>
<organism evidence="4 5">
    <name type="scientific">Plakobranchus ocellatus</name>
    <dbReference type="NCBI Taxonomy" id="259542"/>
    <lineage>
        <taxon>Eukaryota</taxon>
        <taxon>Metazoa</taxon>
        <taxon>Spiralia</taxon>
        <taxon>Lophotrochozoa</taxon>
        <taxon>Mollusca</taxon>
        <taxon>Gastropoda</taxon>
        <taxon>Heterobranchia</taxon>
        <taxon>Euthyneura</taxon>
        <taxon>Panpulmonata</taxon>
        <taxon>Sacoglossa</taxon>
        <taxon>Placobranchoidea</taxon>
        <taxon>Plakobranchidae</taxon>
        <taxon>Plakobranchus</taxon>
    </lineage>
</organism>
<feature type="compositionally biased region" description="Polar residues" evidence="2">
    <location>
        <begin position="231"/>
        <end position="240"/>
    </location>
</feature>
<feature type="compositionally biased region" description="Basic and acidic residues" evidence="2">
    <location>
        <begin position="69"/>
        <end position="82"/>
    </location>
</feature>
<feature type="compositionally biased region" description="Basic and acidic residues" evidence="2">
    <location>
        <begin position="242"/>
        <end position="254"/>
    </location>
</feature>
<feature type="region of interest" description="Disordered" evidence="2">
    <location>
        <begin position="312"/>
        <end position="332"/>
    </location>
</feature>
<proteinExistence type="predicted"/>
<dbReference type="AlphaFoldDB" id="A0AAV4ATK8"/>
<dbReference type="Proteomes" id="UP000735302">
    <property type="component" value="Unassembled WGS sequence"/>
</dbReference>
<keyword evidence="3" id="KW-0472">Membrane</keyword>
<feature type="compositionally biased region" description="Polar residues" evidence="2">
    <location>
        <begin position="312"/>
        <end position="321"/>
    </location>
</feature>
<dbReference type="EMBL" id="BLXT01004220">
    <property type="protein sequence ID" value="GFO11134.1"/>
    <property type="molecule type" value="Genomic_DNA"/>
</dbReference>
<feature type="compositionally biased region" description="Basic and acidic residues" evidence="2">
    <location>
        <begin position="139"/>
        <end position="150"/>
    </location>
</feature>
<accession>A0AAV4ATK8</accession>
<evidence type="ECO:0000313" key="5">
    <source>
        <dbReference type="Proteomes" id="UP000735302"/>
    </source>
</evidence>
<feature type="compositionally biased region" description="Low complexity" evidence="2">
    <location>
        <begin position="274"/>
        <end position="284"/>
    </location>
</feature>
<keyword evidence="5" id="KW-1185">Reference proteome</keyword>
<feature type="compositionally biased region" description="Basic and acidic residues" evidence="2">
    <location>
        <begin position="38"/>
        <end position="49"/>
    </location>
</feature>
<feature type="coiled-coil region" evidence="1">
    <location>
        <begin position="460"/>
        <end position="494"/>
    </location>
</feature>
<gene>
    <name evidence="4" type="ORF">PoB_003763900</name>
</gene>
<keyword evidence="3" id="KW-1133">Transmembrane helix</keyword>
<evidence type="ECO:0000256" key="1">
    <source>
        <dbReference type="SAM" id="Coils"/>
    </source>
</evidence>
<keyword evidence="1" id="KW-0175">Coiled coil</keyword>
<sequence>MAHAMYQAFENETYKAEESERPSNIYSNEMASVICPQESRRDRGDHAHLNSESSLTPLISSESPGGELLVDKDNCGNRKDLDMLSLTKRNGPERSVSVNSEGGMPLPPAPHSKPQPRVFSKKAKGVSGDPMPIPGSQKRSQDRLRSHDSGVEPELWEMSPKGSGDFSVQAASLTPSASPPDLSFSRDFDQDSSLENIPGTACPYLTPIDPDEPEHQSNGSFSERVAGGPSSPVTEPSFGSLTRRENGEPHHIRFDSGVGDSDSERSSKRVRTTSDAPSSIASSSYPRLRLSTHYEQHYEDIDAYRKYIRPENTASTSQPKPSNGVAHNGLPAGAPRVNIQGVTNTDSDDHTHRAAVQRFAQRPYLDPRNASLPHTYSPLDMNRYANQTKSETVKPAHSVKTRGFCCCLVTVLVLIFFMTSAALSLGIYLLIKDGETTSTVTISPSVNTVITNSSGQVQIVDDLQETLASLQTDVDRFKRENAALKSELDKLKSHVTNEVQPLYRELTLLTTQQRDTVASMRVLENHLTTAIANISLTPGPQGPTGVANFSLCEHRFLSEIKASSPRYTTDTRYLPDDSDLQNLFVLFAYCDKKGATGTQLKRQTVTVSNVEYYKYKCVCSGQVSGEVSTVCTVHAIVCPTLQGASVAQWITNPP</sequence>